<organism evidence="3 4">
    <name type="scientific">Gemmata obscuriglobus</name>
    <dbReference type="NCBI Taxonomy" id="114"/>
    <lineage>
        <taxon>Bacteria</taxon>
        <taxon>Pseudomonadati</taxon>
        <taxon>Planctomycetota</taxon>
        <taxon>Planctomycetia</taxon>
        <taxon>Gemmatales</taxon>
        <taxon>Gemmataceae</taxon>
        <taxon>Gemmata</taxon>
    </lineage>
</organism>
<dbReference type="RefSeq" id="WP_010033172.1">
    <property type="nucleotide sequence ID" value="NZ_CP025958.1"/>
</dbReference>
<dbReference type="Proteomes" id="UP000245802">
    <property type="component" value="Chromosome"/>
</dbReference>
<evidence type="ECO:0008006" key="5">
    <source>
        <dbReference type="Google" id="ProtNLM"/>
    </source>
</evidence>
<feature type="coiled-coil region" evidence="1">
    <location>
        <begin position="25"/>
        <end position="52"/>
    </location>
</feature>
<keyword evidence="4" id="KW-1185">Reference proteome</keyword>
<protein>
    <recommendedName>
        <fullName evidence="5">Phage tail collar domain-containing protein</fullName>
    </recommendedName>
</protein>
<accession>A0A2Z3GZQ7</accession>
<feature type="region of interest" description="Disordered" evidence="2">
    <location>
        <begin position="176"/>
        <end position="210"/>
    </location>
</feature>
<gene>
    <name evidence="3" type="ORF">C1280_08055</name>
</gene>
<evidence type="ECO:0000313" key="4">
    <source>
        <dbReference type="Proteomes" id="UP000245802"/>
    </source>
</evidence>
<evidence type="ECO:0000313" key="3">
    <source>
        <dbReference type="EMBL" id="AWM36977.1"/>
    </source>
</evidence>
<dbReference type="Gene3D" id="3.90.1340.10">
    <property type="entry name" value="Phage tail collar domain"/>
    <property type="match status" value="1"/>
</dbReference>
<reference evidence="3 4" key="1">
    <citation type="submission" date="2018-01" db="EMBL/GenBank/DDBJ databases">
        <title>G. obscuriglobus.</title>
        <authorList>
            <person name="Franke J."/>
            <person name="Blomberg W."/>
            <person name="Selmecki A."/>
        </authorList>
    </citation>
    <scope>NUCLEOTIDE SEQUENCE [LARGE SCALE GENOMIC DNA]</scope>
    <source>
        <strain evidence="3 4">DSM 5831</strain>
    </source>
</reference>
<sequence>MDPTRRELFAAPLAGVAPDPLAKQVEELTRLAGALELKLTEANEQLSELSKTRPPIGTVVMWWGDRASVPPGWEVCDGKPVETNGAILTGTKPNLVDRFPKGATAGRNTVADLAKAAGGSNNLPALKLANISGLAVGRNGEHEHRIPTFDGSTSTDRNSYVEIPNYRGRTYDYLNGPPTEKGGAHEHPLTGFVGDKNGKDADGGDTSGANQPAYQELFFLIRVK</sequence>
<dbReference type="OrthoDB" id="9810174at2"/>
<evidence type="ECO:0000256" key="2">
    <source>
        <dbReference type="SAM" id="MobiDB-lite"/>
    </source>
</evidence>
<dbReference type="InterPro" id="IPR037053">
    <property type="entry name" value="Phage_tail_collar_dom_sf"/>
</dbReference>
<name>A0A2Z3GZQ7_9BACT</name>
<keyword evidence="1" id="KW-0175">Coiled coil</keyword>
<dbReference type="SUPFAM" id="SSF88874">
    <property type="entry name" value="Receptor-binding domain of short tail fibre protein gp12"/>
    <property type="match status" value="1"/>
</dbReference>
<dbReference type="KEGG" id="gog:C1280_08055"/>
<dbReference type="EMBL" id="CP025958">
    <property type="protein sequence ID" value="AWM36977.1"/>
    <property type="molecule type" value="Genomic_DNA"/>
</dbReference>
<proteinExistence type="predicted"/>
<dbReference type="AlphaFoldDB" id="A0A2Z3GZQ7"/>
<evidence type="ECO:0000256" key="1">
    <source>
        <dbReference type="SAM" id="Coils"/>
    </source>
</evidence>